<comment type="cofactor">
    <cofactor evidence="1">
        <name>Mn(2+)</name>
        <dbReference type="ChEBI" id="CHEBI:29035"/>
    </cofactor>
</comment>
<feature type="domain" description="Nudix hydrolase" evidence="7">
    <location>
        <begin position="1"/>
        <end position="182"/>
    </location>
</feature>
<dbReference type="PANTHER" id="PTHR12318">
    <property type="entry name" value="TESTOSTERONE-REGULATED PROTEIN RP2"/>
    <property type="match status" value="1"/>
</dbReference>
<protein>
    <submittedName>
        <fullName evidence="8">NUDIX domain-containing protein</fullName>
    </submittedName>
</protein>
<keyword evidence="3" id="KW-0479">Metal-binding</keyword>
<dbReference type="PROSITE" id="PS51462">
    <property type="entry name" value="NUDIX"/>
    <property type="match status" value="1"/>
</dbReference>
<dbReference type="Gene3D" id="3.90.79.10">
    <property type="entry name" value="Nucleoside Triphosphate Pyrophosphohydrolase"/>
    <property type="match status" value="1"/>
</dbReference>
<comment type="cofactor">
    <cofactor evidence="2">
        <name>Mg(2+)</name>
        <dbReference type="ChEBI" id="CHEBI:18420"/>
    </cofactor>
</comment>
<proteinExistence type="predicted"/>
<dbReference type="InterPro" id="IPR015797">
    <property type="entry name" value="NUDIX_hydrolase-like_dom_sf"/>
</dbReference>
<evidence type="ECO:0000313" key="9">
    <source>
        <dbReference type="Proteomes" id="UP000564378"/>
    </source>
</evidence>
<dbReference type="InterPro" id="IPR039121">
    <property type="entry name" value="NUDT19"/>
</dbReference>
<dbReference type="AlphaFoldDB" id="A0A842HW70"/>
<gene>
    <name evidence="8" type="ORF">H6P80_02675</name>
</gene>
<evidence type="ECO:0000256" key="4">
    <source>
        <dbReference type="ARBA" id="ARBA00022801"/>
    </source>
</evidence>
<keyword evidence="5" id="KW-0460">Magnesium</keyword>
<dbReference type="Proteomes" id="UP000564378">
    <property type="component" value="Unassembled WGS sequence"/>
</dbReference>
<keyword evidence="4" id="KW-0378">Hydrolase</keyword>
<dbReference type="InterPro" id="IPR000086">
    <property type="entry name" value="NUDIX_hydrolase_dom"/>
</dbReference>
<evidence type="ECO:0000256" key="2">
    <source>
        <dbReference type="ARBA" id="ARBA00001946"/>
    </source>
</evidence>
<sequence>MRDRPTAAPELLLVQRARKMAFAGGAMVFPGGRIDPGDHALAENHAVVRGAPGDALESAARVAAIRETLEETGVAVAFDPLPDPVAVEQLREALHEEADFGAMLATGGWRLDLSYLTPWSRWKPNFRQERSFDTWFFVARAPELADDTADGSESVASRWAAAQHVIDDAANGKCSVIFPTLRNLERLALWESFEAARSHAEAFAVDMITPWIEERDGDKYLCIPDDAGYPVTAEKLTRATRG</sequence>
<evidence type="ECO:0000256" key="1">
    <source>
        <dbReference type="ARBA" id="ARBA00001936"/>
    </source>
</evidence>
<dbReference type="SUPFAM" id="SSF55811">
    <property type="entry name" value="Nudix"/>
    <property type="match status" value="1"/>
</dbReference>
<reference evidence="8 9" key="1">
    <citation type="submission" date="2020-08" db="EMBL/GenBank/DDBJ databases">
        <title>Draft genome sequence of Parasphingopyxis sp. GrpM-11.</title>
        <authorList>
            <person name="Oh J."/>
            <person name="Roh D.-H."/>
        </authorList>
    </citation>
    <scope>NUCLEOTIDE SEQUENCE [LARGE SCALE GENOMIC DNA]</scope>
    <source>
        <strain evidence="8 9">GrpM-11</strain>
    </source>
</reference>
<dbReference type="GO" id="GO:0046872">
    <property type="term" value="F:metal ion binding"/>
    <property type="evidence" value="ECO:0007669"/>
    <property type="project" value="UniProtKB-KW"/>
</dbReference>
<dbReference type="PANTHER" id="PTHR12318:SF0">
    <property type="entry name" value="ACYL-COENZYME A DIPHOSPHATASE NUDT19"/>
    <property type="match status" value="1"/>
</dbReference>
<evidence type="ECO:0000256" key="6">
    <source>
        <dbReference type="ARBA" id="ARBA00023211"/>
    </source>
</evidence>
<evidence type="ECO:0000313" key="8">
    <source>
        <dbReference type="EMBL" id="MBC2776519.1"/>
    </source>
</evidence>
<dbReference type="GO" id="GO:0016818">
    <property type="term" value="F:hydrolase activity, acting on acid anhydrides, in phosphorus-containing anhydrides"/>
    <property type="evidence" value="ECO:0007669"/>
    <property type="project" value="InterPro"/>
</dbReference>
<evidence type="ECO:0000256" key="3">
    <source>
        <dbReference type="ARBA" id="ARBA00022723"/>
    </source>
</evidence>
<name>A0A842HW70_9SPHN</name>
<evidence type="ECO:0000259" key="7">
    <source>
        <dbReference type="PROSITE" id="PS51462"/>
    </source>
</evidence>
<dbReference type="EMBL" id="JACJVJ010000001">
    <property type="protein sequence ID" value="MBC2776519.1"/>
    <property type="molecule type" value="Genomic_DNA"/>
</dbReference>
<organism evidence="8 9">
    <name type="scientific">Parasphingopyxis marina</name>
    <dbReference type="NCBI Taxonomy" id="2761622"/>
    <lineage>
        <taxon>Bacteria</taxon>
        <taxon>Pseudomonadati</taxon>
        <taxon>Pseudomonadota</taxon>
        <taxon>Alphaproteobacteria</taxon>
        <taxon>Sphingomonadales</taxon>
        <taxon>Sphingomonadaceae</taxon>
        <taxon>Parasphingopyxis</taxon>
    </lineage>
</organism>
<comment type="caution">
    <text evidence="8">The sequence shown here is derived from an EMBL/GenBank/DDBJ whole genome shotgun (WGS) entry which is preliminary data.</text>
</comment>
<dbReference type="CDD" id="cd18870">
    <property type="entry name" value="NUDIX_AcylCoAdiphos_Nudt19"/>
    <property type="match status" value="1"/>
</dbReference>
<keyword evidence="9" id="KW-1185">Reference proteome</keyword>
<keyword evidence="6" id="KW-0464">Manganese</keyword>
<accession>A0A842HW70</accession>
<evidence type="ECO:0000256" key="5">
    <source>
        <dbReference type="ARBA" id="ARBA00022842"/>
    </source>
</evidence>